<dbReference type="Proteomes" id="UP000553632">
    <property type="component" value="Unassembled WGS sequence"/>
</dbReference>
<dbReference type="EMBL" id="JABANO010009271">
    <property type="protein sequence ID" value="KAF4747144.1"/>
    <property type="molecule type" value="Genomic_DNA"/>
</dbReference>
<organism evidence="3 6">
    <name type="scientific">Perkinsus olseni</name>
    <name type="common">Perkinsus atlanticus</name>
    <dbReference type="NCBI Taxonomy" id="32597"/>
    <lineage>
        <taxon>Eukaryota</taxon>
        <taxon>Sar</taxon>
        <taxon>Alveolata</taxon>
        <taxon>Perkinsozoa</taxon>
        <taxon>Perkinsea</taxon>
        <taxon>Perkinsida</taxon>
        <taxon>Perkinsidae</taxon>
        <taxon>Perkinsus</taxon>
    </lineage>
</organism>
<evidence type="ECO:0000313" key="5">
    <source>
        <dbReference type="Proteomes" id="UP000553632"/>
    </source>
</evidence>
<dbReference type="Proteomes" id="UP000574390">
    <property type="component" value="Unassembled WGS sequence"/>
</dbReference>
<keyword evidence="5" id="KW-1185">Reference proteome</keyword>
<evidence type="ECO:0000256" key="1">
    <source>
        <dbReference type="SAM" id="MobiDB-lite"/>
    </source>
</evidence>
<evidence type="ECO:0000313" key="3">
    <source>
        <dbReference type="EMBL" id="KAF4734828.1"/>
    </source>
</evidence>
<comment type="caution">
    <text evidence="3">The sequence shown here is derived from an EMBL/GenBank/DDBJ whole genome shotgun (WGS) entry which is preliminary data.</text>
</comment>
<feature type="compositionally biased region" description="Basic and acidic residues" evidence="1">
    <location>
        <begin position="585"/>
        <end position="607"/>
    </location>
</feature>
<feature type="domain" description="Reverse transcriptase" evidence="2">
    <location>
        <begin position="740"/>
        <end position="907"/>
    </location>
</feature>
<feature type="compositionally biased region" description="Polar residues" evidence="1">
    <location>
        <begin position="1"/>
        <end position="11"/>
    </location>
</feature>
<evidence type="ECO:0000313" key="4">
    <source>
        <dbReference type="EMBL" id="KAF4747144.1"/>
    </source>
</evidence>
<protein>
    <recommendedName>
        <fullName evidence="2">Reverse transcriptase domain-containing protein</fullName>
    </recommendedName>
</protein>
<feature type="region of interest" description="Disordered" evidence="1">
    <location>
        <begin position="500"/>
        <end position="529"/>
    </location>
</feature>
<evidence type="ECO:0000259" key="2">
    <source>
        <dbReference type="Pfam" id="PF00078"/>
    </source>
</evidence>
<name>A0A7J6SPI1_PEROL</name>
<accession>A0A7J6SPI1</accession>
<reference evidence="5 6" key="1">
    <citation type="submission" date="2020-04" db="EMBL/GenBank/DDBJ databases">
        <title>Perkinsus olseni comparative genomics.</title>
        <authorList>
            <person name="Bogema D.R."/>
        </authorList>
    </citation>
    <scope>NUCLEOTIDE SEQUENCE [LARGE SCALE GENOMIC DNA]</scope>
    <source>
        <strain evidence="3">ATCC PRA-205</strain>
        <strain evidence="4 5">ATCC PRA-207</strain>
    </source>
</reference>
<dbReference type="EMBL" id="JABANM010013137">
    <property type="protein sequence ID" value="KAF4734828.1"/>
    <property type="molecule type" value="Genomic_DNA"/>
</dbReference>
<feature type="region of interest" description="Disordered" evidence="1">
    <location>
        <begin position="1"/>
        <end position="71"/>
    </location>
</feature>
<sequence>MSFNPPLNRSSRQQHRAASKAAAKSTAPPPAPAAAAAAAAASSARASWNEMIDDPGDQLDAAPQTPLDSAETNTSIIKGILAQDNEYLNMAKAEAILEPLKDQLLEKRSQLDRPSYRNALMTTTPSPCSPPPSTKTIVVRPSLPDDPARKKTVMTNLQRALGNAIKDKALLVDTVVARRNDVAIRVPENSTTGITPDKLLQEVPAYMPSAAIESWKIIRSNTKAITLRLPACDRDRVMRDGFILRFLPQPSLRRERKACLTCGGPHEMRDCPNKERPLDQERCSPCNGLGHNFHEGPPCKVKLSLMGEKYLRTERLAVSNCKLLRKRVHIKKLHGQWNLQGYWAAKIGFRRRVLQKTELAFGTFFRSASELSDDNYRYDNHATFSGYPANLYYKSYSRVEPAGIGRLDGLKADFCNKRRLHRKGLCCAEVFKGKKNTYYRAIRKAKLKMFEEDLEAITTMIITVYDGHALDSDDWMELEGIYLHSSSAIISLRQSEALTRSSSGGAELSPTGASDGAPRGPPPGGPMMGAAPIMRREIRIWPGNNNMAIENEKVSTLTDVKNVSDGVAVELANLGNVTDDSSVTRSKEDNSGGQAVHEKATTAPKRRETMRARGRFKACPDRPDLHLQEVSARREYLGCIKRRKREVARKVIEDMDETQRSLNTSLAVLRTVSKIRANRLAPPLQEIGLNPEDVKALVKALPRGKASGDDEVAPNRPWWPGLLVAITKAGRQFSDGDNRLKRVRPITLLRTGRKILEKAIVAQWADKPFPGELHGLVRSRSCVTAISEVKKWVEERPRSFTVLPFEDIKGAFDNCNWEGIVRSTGRRLGRELEPLVESFLSDRMVTFQEGTARFSRFRDKGVSQGSGLSPALFALHSAGMADAIIYAWREDRGMGPAWELTVVLYADGKIPT</sequence>
<feature type="compositionally biased region" description="Low complexity" evidence="1">
    <location>
        <begin position="33"/>
        <end position="47"/>
    </location>
</feature>
<dbReference type="AlphaFoldDB" id="A0A7J6SPI1"/>
<feature type="region of interest" description="Disordered" evidence="1">
    <location>
        <begin position="579"/>
        <end position="607"/>
    </location>
</feature>
<proteinExistence type="predicted"/>
<evidence type="ECO:0000313" key="6">
    <source>
        <dbReference type="Proteomes" id="UP000574390"/>
    </source>
</evidence>
<dbReference type="InterPro" id="IPR000477">
    <property type="entry name" value="RT_dom"/>
</dbReference>
<dbReference type="Pfam" id="PF00078">
    <property type="entry name" value="RVT_1"/>
    <property type="match status" value="1"/>
</dbReference>
<gene>
    <name evidence="3" type="ORF">FOZ62_031545</name>
    <name evidence="4" type="ORF">FOZ63_009329</name>
</gene>